<feature type="domain" description="CBS" evidence="10">
    <location>
        <begin position="201"/>
        <end position="257"/>
    </location>
</feature>
<dbReference type="Gene3D" id="3.10.580.10">
    <property type="entry name" value="CBS-domain"/>
    <property type="match status" value="1"/>
</dbReference>
<feature type="transmembrane region" description="Helical" evidence="9">
    <location>
        <begin position="384"/>
        <end position="408"/>
    </location>
</feature>
<evidence type="ECO:0000256" key="4">
    <source>
        <dbReference type="ARBA" id="ARBA00022692"/>
    </source>
</evidence>
<dbReference type="PANTHER" id="PTHR43773:SF1">
    <property type="entry name" value="MAGNESIUM TRANSPORTER MGTE"/>
    <property type="match status" value="1"/>
</dbReference>
<evidence type="ECO:0000256" key="9">
    <source>
        <dbReference type="RuleBase" id="RU362011"/>
    </source>
</evidence>
<dbReference type="STRING" id="576118.SAMN05216216_11534"/>
<evidence type="ECO:0000256" key="7">
    <source>
        <dbReference type="ARBA" id="ARBA00023136"/>
    </source>
</evidence>
<keyword evidence="8" id="KW-0129">CBS domain</keyword>
<keyword evidence="9" id="KW-1003">Cell membrane</keyword>
<evidence type="ECO:0000313" key="11">
    <source>
        <dbReference type="EMBL" id="SDK95612.1"/>
    </source>
</evidence>
<gene>
    <name evidence="11" type="ORF">SAMN05216216_11534</name>
</gene>
<evidence type="ECO:0000256" key="5">
    <source>
        <dbReference type="ARBA" id="ARBA00022842"/>
    </source>
</evidence>
<feature type="transmembrane region" description="Helical" evidence="9">
    <location>
        <begin position="357"/>
        <end position="378"/>
    </location>
</feature>
<keyword evidence="4 9" id="KW-0812">Transmembrane</keyword>
<dbReference type="GO" id="GO:0005886">
    <property type="term" value="C:plasma membrane"/>
    <property type="evidence" value="ECO:0007669"/>
    <property type="project" value="UniProtKB-SubCell"/>
</dbReference>
<feature type="transmembrane region" description="Helical" evidence="9">
    <location>
        <begin position="420"/>
        <end position="442"/>
    </location>
</feature>
<dbReference type="Proteomes" id="UP000199008">
    <property type="component" value="Unassembled WGS sequence"/>
</dbReference>
<comment type="subcellular location">
    <subcellularLocation>
        <location evidence="9">Cell membrane</location>
        <topology evidence="9">Multi-pass membrane protein</topology>
    </subcellularLocation>
    <subcellularLocation>
        <location evidence="1">Membrane</location>
        <topology evidence="1">Multi-pass membrane protein</topology>
    </subcellularLocation>
</comment>
<comment type="subunit">
    <text evidence="9">Homodimer.</text>
</comment>
<dbReference type="SUPFAM" id="SSF158791">
    <property type="entry name" value="MgtE N-terminal domain-like"/>
    <property type="match status" value="1"/>
</dbReference>
<dbReference type="GO" id="GO:0046872">
    <property type="term" value="F:metal ion binding"/>
    <property type="evidence" value="ECO:0007669"/>
    <property type="project" value="UniProtKB-KW"/>
</dbReference>
<dbReference type="InterPro" id="IPR006667">
    <property type="entry name" value="SLC41_membr_dom"/>
</dbReference>
<comment type="function">
    <text evidence="9">Acts as a magnesium transporter.</text>
</comment>
<reference evidence="12" key="1">
    <citation type="submission" date="2016-10" db="EMBL/GenBank/DDBJ databases">
        <authorList>
            <person name="Varghese N."/>
            <person name="Submissions S."/>
        </authorList>
    </citation>
    <scope>NUCLEOTIDE SEQUENCE [LARGE SCALE GENOMIC DNA]</scope>
    <source>
        <strain evidence="12">CGMCC 1.8895</strain>
    </source>
</reference>
<keyword evidence="12" id="KW-1185">Reference proteome</keyword>
<organism evidence="11 12">
    <name type="scientific">Lacicoccus qingdaonensis</name>
    <dbReference type="NCBI Taxonomy" id="576118"/>
    <lineage>
        <taxon>Bacteria</taxon>
        <taxon>Bacillati</taxon>
        <taxon>Bacillota</taxon>
        <taxon>Bacilli</taxon>
        <taxon>Bacillales</taxon>
        <taxon>Salinicoccaceae</taxon>
        <taxon>Lacicoccus</taxon>
    </lineage>
</organism>
<dbReference type="InterPro" id="IPR046342">
    <property type="entry name" value="CBS_dom_sf"/>
</dbReference>
<dbReference type="SUPFAM" id="SSF54631">
    <property type="entry name" value="CBS-domain pair"/>
    <property type="match status" value="1"/>
</dbReference>
<dbReference type="Pfam" id="PF03448">
    <property type="entry name" value="MgtE_N"/>
    <property type="match status" value="1"/>
</dbReference>
<keyword evidence="9" id="KW-0479">Metal-binding</keyword>
<feature type="transmembrane region" description="Helical" evidence="9">
    <location>
        <begin position="285"/>
        <end position="303"/>
    </location>
</feature>
<dbReference type="SMART" id="SM00924">
    <property type="entry name" value="MgtE_N"/>
    <property type="match status" value="1"/>
</dbReference>
<dbReference type="InterPro" id="IPR006669">
    <property type="entry name" value="MgtE_transporter"/>
</dbReference>
<evidence type="ECO:0000256" key="2">
    <source>
        <dbReference type="ARBA" id="ARBA00009749"/>
    </source>
</evidence>
<dbReference type="InterPro" id="IPR036739">
    <property type="entry name" value="SLC41_membr_dom_sf"/>
</dbReference>
<evidence type="ECO:0000313" key="12">
    <source>
        <dbReference type="Proteomes" id="UP000199008"/>
    </source>
</evidence>
<evidence type="ECO:0000256" key="8">
    <source>
        <dbReference type="PROSITE-ProRule" id="PRU00703"/>
    </source>
</evidence>
<proteinExistence type="inferred from homology"/>
<dbReference type="AlphaFoldDB" id="A0A1G9G4U8"/>
<protein>
    <recommendedName>
        <fullName evidence="9">Magnesium transporter MgtE</fullName>
    </recommendedName>
</protein>
<sequence>MERIISFQDDILTALSKNDKQRFRDIFLNIHPMDQAAIFNALDHLGHEQIKKYLSAKEFSSVFQALDLEHQNDTAKELDDRYIAKMFGYMFADNVADFLEIQDDAYRTKILSLMTDEESTEVEELLNYAEDSAGTIMTKEYIAVDRKDQAGNVLKRLQEEAPDAETIYYLYVVDAQHRLQGVLSLRDLIVAEDSERIESIMQTNYITAGVDEDQEEVAEIIKKYDLIALPIITAQGLLAGIVTVDDVLDVVQIETEEDFGELGTTRGAMDHKLTIFQSAKKRGPWIILLMLFGMITANIIGAFENTLEAVVLLSAFIPLIMDSAGNTGTQALTVAVRNLALGNIGPGSVIKTLWRELGTGFLLGLACSVLLLIIIPLLYPSGDIMLAVIVSLTLIITLSLSAVVGAIIPMVIKKLKIDPAVASGPFITTINDIMGLLIYFTIATTLLSYL</sequence>
<keyword evidence="5 9" id="KW-0460">Magnesium</keyword>
<dbReference type="NCBIfam" id="TIGR00400">
    <property type="entry name" value="mgtE"/>
    <property type="match status" value="1"/>
</dbReference>
<keyword evidence="3 9" id="KW-0813">Transport</keyword>
<dbReference type="SUPFAM" id="SSF161093">
    <property type="entry name" value="MgtE membrane domain-like"/>
    <property type="match status" value="1"/>
</dbReference>
<comment type="caution">
    <text evidence="9">Lacks conserved residue(s) required for the propagation of feature annotation.</text>
</comment>
<name>A0A1G9G4U8_9BACL</name>
<dbReference type="InterPro" id="IPR006668">
    <property type="entry name" value="Mg_transptr_MgtE_intracell_dom"/>
</dbReference>
<evidence type="ECO:0000256" key="6">
    <source>
        <dbReference type="ARBA" id="ARBA00022989"/>
    </source>
</evidence>
<dbReference type="PROSITE" id="PS51371">
    <property type="entry name" value="CBS"/>
    <property type="match status" value="2"/>
</dbReference>
<feature type="domain" description="CBS" evidence="10">
    <location>
        <begin position="137"/>
        <end position="199"/>
    </location>
</feature>
<dbReference type="InterPro" id="IPR000644">
    <property type="entry name" value="CBS_dom"/>
</dbReference>
<evidence type="ECO:0000256" key="3">
    <source>
        <dbReference type="ARBA" id="ARBA00022448"/>
    </source>
</evidence>
<keyword evidence="7 9" id="KW-0472">Membrane</keyword>
<dbReference type="CDD" id="cd04606">
    <property type="entry name" value="CBS_pair_Mg_transporter"/>
    <property type="match status" value="1"/>
</dbReference>
<dbReference type="InterPro" id="IPR038076">
    <property type="entry name" value="MgtE_N_sf"/>
</dbReference>
<dbReference type="PANTHER" id="PTHR43773">
    <property type="entry name" value="MAGNESIUM TRANSPORTER MGTE"/>
    <property type="match status" value="1"/>
</dbReference>
<dbReference type="Gene3D" id="1.10.357.20">
    <property type="entry name" value="SLC41 divalent cation transporters, integral membrane domain"/>
    <property type="match status" value="1"/>
</dbReference>
<evidence type="ECO:0000259" key="10">
    <source>
        <dbReference type="PROSITE" id="PS51371"/>
    </source>
</evidence>
<accession>A0A1G9G4U8</accession>
<dbReference type="GO" id="GO:0015095">
    <property type="term" value="F:magnesium ion transmembrane transporter activity"/>
    <property type="evidence" value="ECO:0007669"/>
    <property type="project" value="UniProtKB-UniRule"/>
</dbReference>
<dbReference type="OrthoDB" id="9790355at2"/>
<dbReference type="RefSeq" id="WP_092986704.1">
    <property type="nucleotide sequence ID" value="NZ_FNFY01000015.1"/>
</dbReference>
<keyword evidence="6 9" id="KW-1133">Transmembrane helix</keyword>
<dbReference type="SMART" id="SM00116">
    <property type="entry name" value="CBS"/>
    <property type="match status" value="2"/>
</dbReference>
<dbReference type="Pfam" id="PF01769">
    <property type="entry name" value="MgtE"/>
    <property type="match status" value="1"/>
</dbReference>
<dbReference type="Gene3D" id="1.25.60.10">
    <property type="entry name" value="MgtE N-terminal domain-like"/>
    <property type="match status" value="1"/>
</dbReference>
<comment type="similarity">
    <text evidence="2 9">Belongs to the SLC41A transporter family.</text>
</comment>
<evidence type="ECO:0000256" key="1">
    <source>
        <dbReference type="ARBA" id="ARBA00004141"/>
    </source>
</evidence>
<dbReference type="Pfam" id="PF00571">
    <property type="entry name" value="CBS"/>
    <property type="match status" value="2"/>
</dbReference>
<dbReference type="EMBL" id="FNFY01000015">
    <property type="protein sequence ID" value="SDK95612.1"/>
    <property type="molecule type" value="Genomic_DNA"/>
</dbReference>